<dbReference type="Pfam" id="PF09588">
    <property type="entry name" value="YqaJ"/>
    <property type="match status" value="1"/>
</dbReference>
<sequence>MKIHELVQGSPEWQAFRLTHHGASEAAAMLGLSKKTTRSELLRIKHTGTPKEFSDWVQVNILDYGHQVEALARPLVEEIIGEDLYPVTTSNEDEGGNLSASCDGLTMLYDTAFEHKQWNEALAASVRAGILPEEHMPQCQQIMLVTGAARVIFVVSDGTPGNIVWVEVRPDPEWFDRIRAGWAQFDRDLADYVLPEAKPAIVAKPVQALPAVSVQVSGALTVAENFTVFEQALRQFLDERLIREPQTDQDFADLDLQIKALKRAEDALDAAEAQMLAQVSGVDAAKRAKDALHKLTRDNRLMAEKLLESEKKRRREEKIEAARKAFADHLAELQREIADLRLDVPAPDFAAVIKGLKTLASVQDKIDTALANGKIAADQKAADLRAKLVWVSTNAAEHRALLADLQQLAVKPLDDFKLAITARIEAHKKAEADRLEAQREQIRKEEAERLEREAREKQARDAAAAQQRSLDEAEDAAIVPLHPANAALENTGPDSLASYFPGNADASAFLGVDMAAAPAAELVTASPQCAAHSRPMGGGGGGSLSTATLKLGQINERLAPIALTADGLATLGFPHVATDKSAKLYRERDFPRICAALVRHIQTVQAGQPAPVTQAAPATTRNPERTTDMATRAPAAAFDDAANYQHIPMKEVESHKIKAVGYDEATRTLAVTFQRGAGAIYHYPGVEPQVYADFIGAESLGTFFGQHLQSLPFKKFRPEEVVA</sequence>
<gene>
    <name evidence="5" type="ORF">ACFO3A_01140</name>
</gene>
<dbReference type="Pfam" id="PF13619">
    <property type="entry name" value="KTSC"/>
    <property type="match status" value="1"/>
</dbReference>
<evidence type="ECO:0000256" key="1">
    <source>
        <dbReference type="SAM" id="Coils"/>
    </source>
</evidence>
<feature type="domain" description="KTSC" evidence="4">
    <location>
        <begin position="653"/>
        <end position="708"/>
    </location>
</feature>
<keyword evidence="1" id="KW-0175">Coiled coil</keyword>
<evidence type="ECO:0000313" key="6">
    <source>
        <dbReference type="Proteomes" id="UP001595967"/>
    </source>
</evidence>
<dbReference type="InterPro" id="IPR011335">
    <property type="entry name" value="Restrct_endonuc-II-like"/>
</dbReference>
<feature type="coiled-coil region" evidence="1">
    <location>
        <begin position="254"/>
        <end position="343"/>
    </location>
</feature>
<proteinExistence type="predicted"/>
<reference evidence="6" key="1">
    <citation type="journal article" date="2019" name="Int. J. Syst. Evol. Microbiol.">
        <title>The Global Catalogue of Microorganisms (GCM) 10K type strain sequencing project: providing services to taxonomists for standard genome sequencing and annotation.</title>
        <authorList>
            <consortium name="The Broad Institute Genomics Platform"/>
            <consortium name="The Broad Institute Genome Sequencing Center for Infectious Disease"/>
            <person name="Wu L."/>
            <person name="Ma J."/>
        </authorList>
    </citation>
    <scope>NUCLEOTIDE SEQUENCE [LARGE SCALE GENOMIC DNA]</scope>
    <source>
        <strain evidence="6">JCM 11650</strain>
    </source>
</reference>
<protein>
    <submittedName>
        <fullName evidence="5">KTSC domain-containing protein</fullName>
    </submittedName>
</protein>
<evidence type="ECO:0000259" key="3">
    <source>
        <dbReference type="Pfam" id="PF09588"/>
    </source>
</evidence>
<comment type="caution">
    <text evidence="5">The sequence shown here is derived from an EMBL/GenBank/DDBJ whole genome shotgun (WGS) entry which is preliminary data.</text>
</comment>
<dbReference type="EMBL" id="JBHSEW010000001">
    <property type="protein sequence ID" value="MFC4620823.1"/>
    <property type="molecule type" value="Genomic_DNA"/>
</dbReference>
<dbReference type="RefSeq" id="WP_377723201.1">
    <property type="nucleotide sequence ID" value="NZ_JBHSEW010000001.1"/>
</dbReference>
<feature type="compositionally biased region" description="Basic and acidic residues" evidence="2">
    <location>
        <begin position="447"/>
        <end position="460"/>
    </location>
</feature>
<evidence type="ECO:0000259" key="4">
    <source>
        <dbReference type="Pfam" id="PF13619"/>
    </source>
</evidence>
<dbReference type="InterPro" id="IPR019080">
    <property type="entry name" value="YqaJ_viral_recombinase"/>
</dbReference>
<accession>A0ABV9GUV9</accession>
<evidence type="ECO:0000256" key="2">
    <source>
        <dbReference type="SAM" id="MobiDB-lite"/>
    </source>
</evidence>
<feature type="region of interest" description="Disordered" evidence="2">
    <location>
        <begin position="447"/>
        <end position="471"/>
    </location>
</feature>
<evidence type="ECO:0000313" key="5">
    <source>
        <dbReference type="EMBL" id="MFC4620823.1"/>
    </source>
</evidence>
<dbReference type="Gene3D" id="3.90.320.10">
    <property type="match status" value="1"/>
</dbReference>
<dbReference type="InterPro" id="IPR011604">
    <property type="entry name" value="PDDEXK-like_dom_sf"/>
</dbReference>
<feature type="domain" description="YqaJ viral recombinase" evidence="3">
    <location>
        <begin position="12"/>
        <end position="148"/>
    </location>
</feature>
<keyword evidence="6" id="KW-1185">Reference proteome</keyword>
<name>A0ABV9GUV9_9BURK</name>
<dbReference type="Proteomes" id="UP001595967">
    <property type="component" value="Unassembled WGS sequence"/>
</dbReference>
<dbReference type="InterPro" id="IPR025309">
    <property type="entry name" value="KTSC_dom"/>
</dbReference>
<dbReference type="SUPFAM" id="SSF52980">
    <property type="entry name" value="Restriction endonuclease-like"/>
    <property type="match status" value="1"/>
</dbReference>
<organism evidence="5 6">
    <name type="scientific">Comamonas nitrativorans</name>
    <dbReference type="NCBI Taxonomy" id="108437"/>
    <lineage>
        <taxon>Bacteria</taxon>
        <taxon>Pseudomonadati</taxon>
        <taxon>Pseudomonadota</taxon>
        <taxon>Betaproteobacteria</taxon>
        <taxon>Burkholderiales</taxon>
        <taxon>Comamonadaceae</taxon>
        <taxon>Comamonas</taxon>
    </lineage>
</organism>